<accession>A0A0A9EHD9</accession>
<organism evidence="1">
    <name type="scientific">Arundo donax</name>
    <name type="common">Giant reed</name>
    <name type="synonym">Donax arundinaceus</name>
    <dbReference type="NCBI Taxonomy" id="35708"/>
    <lineage>
        <taxon>Eukaryota</taxon>
        <taxon>Viridiplantae</taxon>
        <taxon>Streptophyta</taxon>
        <taxon>Embryophyta</taxon>
        <taxon>Tracheophyta</taxon>
        <taxon>Spermatophyta</taxon>
        <taxon>Magnoliopsida</taxon>
        <taxon>Liliopsida</taxon>
        <taxon>Poales</taxon>
        <taxon>Poaceae</taxon>
        <taxon>PACMAD clade</taxon>
        <taxon>Arundinoideae</taxon>
        <taxon>Arundineae</taxon>
        <taxon>Arundo</taxon>
    </lineage>
</organism>
<protein>
    <submittedName>
        <fullName evidence="1">Uncharacterized protein</fullName>
    </submittedName>
</protein>
<sequence>MCNVQVASNSACAVQVLVKIITSKMLLEQEFYNIKTFLILYFFQK</sequence>
<proteinExistence type="predicted"/>
<evidence type="ECO:0000313" key="1">
    <source>
        <dbReference type="EMBL" id="JAD99496.1"/>
    </source>
</evidence>
<reference evidence="1" key="2">
    <citation type="journal article" date="2015" name="Data Brief">
        <title>Shoot transcriptome of the giant reed, Arundo donax.</title>
        <authorList>
            <person name="Barrero R.A."/>
            <person name="Guerrero F.D."/>
            <person name="Moolhuijzen P."/>
            <person name="Goolsby J.A."/>
            <person name="Tidwell J."/>
            <person name="Bellgard S.E."/>
            <person name="Bellgard M.I."/>
        </authorList>
    </citation>
    <scope>NUCLEOTIDE SEQUENCE</scope>
    <source>
        <tissue evidence="1">Shoot tissue taken approximately 20 cm above the soil surface</tissue>
    </source>
</reference>
<dbReference type="AlphaFoldDB" id="A0A0A9EHD9"/>
<dbReference type="EMBL" id="GBRH01198399">
    <property type="protein sequence ID" value="JAD99496.1"/>
    <property type="molecule type" value="Transcribed_RNA"/>
</dbReference>
<reference evidence="1" key="1">
    <citation type="submission" date="2014-09" db="EMBL/GenBank/DDBJ databases">
        <authorList>
            <person name="Magalhaes I.L.F."/>
            <person name="Oliveira U."/>
            <person name="Santos F.R."/>
            <person name="Vidigal T.H.D.A."/>
            <person name="Brescovit A.D."/>
            <person name="Santos A.J."/>
        </authorList>
    </citation>
    <scope>NUCLEOTIDE SEQUENCE</scope>
    <source>
        <tissue evidence="1">Shoot tissue taken approximately 20 cm above the soil surface</tissue>
    </source>
</reference>
<name>A0A0A9EHD9_ARUDO</name>